<sequence>MKGEARQHGTVRTYRILPETRVVQRLDSPSTAGLFSNLPSKPGNHSKFTVKCGRPQCLECHLNPVSKSKDKTKGTQKLRTSTMVVNPRLITWRVVDRRPGLNFSGFSATGILEHLFGGNEDDEIDDHLNYDDDDYDDGGPYGLDDDDDDFLANFWSLHEKEDGRGVEIEEYVDDTHKIDNNYEYDDDDAMSFCEVGFMLDQSEEDEGWCLLREL</sequence>
<reference evidence="2" key="1">
    <citation type="submission" date="2025-08" db="UniProtKB">
        <authorList>
            <consortium name="RefSeq"/>
        </authorList>
    </citation>
    <scope>IDENTIFICATION</scope>
    <source>
        <tissue evidence="2">Leaf</tissue>
    </source>
</reference>
<name>A0A6J1BI49_9ROSI</name>
<organism evidence="1 2">
    <name type="scientific">Herrania umbratica</name>
    <dbReference type="NCBI Taxonomy" id="108875"/>
    <lineage>
        <taxon>Eukaryota</taxon>
        <taxon>Viridiplantae</taxon>
        <taxon>Streptophyta</taxon>
        <taxon>Embryophyta</taxon>
        <taxon>Tracheophyta</taxon>
        <taxon>Spermatophyta</taxon>
        <taxon>Magnoliopsida</taxon>
        <taxon>eudicotyledons</taxon>
        <taxon>Gunneridae</taxon>
        <taxon>Pentapetalae</taxon>
        <taxon>rosids</taxon>
        <taxon>malvids</taxon>
        <taxon>Malvales</taxon>
        <taxon>Malvaceae</taxon>
        <taxon>Byttnerioideae</taxon>
        <taxon>Herrania</taxon>
    </lineage>
</organism>
<keyword evidence="1" id="KW-1185">Reference proteome</keyword>
<evidence type="ECO:0000313" key="1">
    <source>
        <dbReference type="Proteomes" id="UP000504621"/>
    </source>
</evidence>
<dbReference type="RefSeq" id="XP_021299217.1">
    <property type="nucleotide sequence ID" value="XM_021443542.1"/>
</dbReference>
<dbReference type="Proteomes" id="UP000504621">
    <property type="component" value="Unplaced"/>
</dbReference>
<protein>
    <submittedName>
        <fullName evidence="2">Uncharacterized protein LOC110427902</fullName>
    </submittedName>
</protein>
<gene>
    <name evidence="2" type="primary">LOC110427902</name>
</gene>
<dbReference type="GeneID" id="110427902"/>
<dbReference type="PANTHER" id="PTHR34278">
    <property type="entry name" value="PROTEIN THI031, PUTATIVE-RELATED"/>
    <property type="match status" value="1"/>
</dbReference>
<accession>A0A6J1BI49</accession>
<evidence type="ECO:0000313" key="2">
    <source>
        <dbReference type="RefSeq" id="XP_021299217.1"/>
    </source>
</evidence>
<dbReference type="PANTHER" id="PTHR34278:SF5">
    <property type="entry name" value="SITE, PUTATIVE-RELATED"/>
    <property type="match status" value="1"/>
</dbReference>
<dbReference type="AlphaFoldDB" id="A0A6J1BI49"/>
<proteinExistence type="predicted"/>
<dbReference type="OrthoDB" id="990337at2759"/>